<dbReference type="CTD" id="25351403"/>
<dbReference type="GeneID" id="25351403"/>
<name>W2T5I1_NECAM</name>
<evidence type="ECO:0000313" key="2">
    <source>
        <dbReference type="Proteomes" id="UP000053676"/>
    </source>
</evidence>
<organism evidence="1 2">
    <name type="scientific">Necator americanus</name>
    <name type="common">Human hookworm</name>
    <dbReference type="NCBI Taxonomy" id="51031"/>
    <lineage>
        <taxon>Eukaryota</taxon>
        <taxon>Metazoa</taxon>
        <taxon>Ecdysozoa</taxon>
        <taxon>Nematoda</taxon>
        <taxon>Chromadorea</taxon>
        <taxon>Rhabditida</taxon>
        <taxon>Rhabditina</taxon>
        <taxon>Rhabditomorpha</taxon>
        <taxon>Strongyloidea</taxon>
        <taxon>Ancylostomatidae</taxon>
        <taxon>Bunostominae</taxon>
        <taxon>Necator</taxon>
    </lineage>
</organism>
<dbReference type="EMBL" id="KI660203">
    <property type="protein sequence ID" value="ETN76854.1"/>
    <property type="molecule type" value="Genomic_DNA"/>
</dbReference>
<dbReference type="Proteomes" id="UP000053676">
    <property type="component" value="Unassembled WGS sequence"/>
</dbReference>
<reference evidence="2" key="1">
    <citation type="journal article" date="2014" name="Nat. Genet.">
        <title>Genome of the human hookworm Necator americanus.</title>
        <authorList>
            <person name="Tang Y.T."/>
            <person name="Gao X."/>
            <person name="Rosa B.A."/>
            <person name="Abubucker S."/>
            <person name="Hallsworth-Pepin K."/>
            <person name="Martin J."/>
            <person name="Tyagi R."/>
            <person name="Heizer E."/>
            <person name="Zhang X."/>
            <person name="Bhonagiri-Palsikar V."/>
            <person name="Minx P."/>
            <person name="Warren W.C."/>
            <person name="Wang Q."/>
            <person name="Zhan B."/>
            <person name="Hotez P.J."/>
            <person name="Sternberg P.W."/>
            <person name="Dougall A."/>
            <person name="Gaze S.T."/>
            <person name="Mulvenna J."/>
            <person name="Sotillo J."/>
            <person name="Ranganathan S."/>
            <person name="Rabelo E.M."/>
            <person name="Wilson R.K."/>
            <person name="Felgner P.L."/>
            <person name="Bethony J."/>
            <person name="Hawdon J.M."/>
            <person name="Gasser R.B."/>
            <person name="Loukas A."/>
            <person name="Mitreva M."/>
        </authorList>
    </citation>
    <scope>NUCLEOTIDE SEQUENCE [LARGE SCALE GENOMIC DNA]</scope>
</reference>
<sequence>MDNIDEEYDRPVEHLHDCAKKAEKEGTQEFVQPKRDVQALIDEKVLKEFLDTVQKSEDGYYVRLPWREITTTLPDNRAIALRRLDSVWNSLQKDKELLNKYNDTLKEQERHDD</sequence>
<keyword evidence="2" id="KW-1185">Reference proteome</keyword>
<gene>
    <name evidence="1" type="ORF">NECAME_11374</name>
</gene>
<dbReference type="KEGG" id="nai:NECAME_11374"/>
<accession>W2T5I1</accession>
<proteinExistence type="predicted"/>
<dbReference type="OrthoDB" id="5862454at2759"/>
<dbReference type="AlphaFoldDB" id="W2T5I1"/>
<evidence type="ECO:0000313" key="1">
    <source>
        <dbReference type="EMBL" id="ETN76854.1"/>
    </source>
</evidence>
<protein>
    <submittedName>
        <fullName evidence="1">Uncharacterized protein</fullName>
    </submittedName>
</protein>